<evidence type="ECO:0000313" key="3">
    <source>
        <dbReference type="Proteomes" id="UP001066276"/>
    </source>
</evidence>
<feature type="region of interest" description="Disordered" evidence="1">
    <location>
        <begin position="1"/>
        <end position="59"/>
    </location>
</feature>
<name>A0AAV7N2F2_PLEWA</name>
<sequence length="100" mass="11037">MSSSWGGWEAGPKQRPPLSRPPALPSSTVSSSRSRARENATAGSTRNRFGTRSKTETAAVTSSGSAVFNRFFLALESTGERDSRQHTKYRIYRRITRTSV</sequence>
<feature type="compositionally biased region" description="Polar residues" evidence="1">
    <location>
        <begin position="41"/>
        <end position="59"/>
    </location>
</feature>
<evidence type="ECO:0000313" key="2">
    <source>
        <dbReference type="EMBL" id="KAJ1109090.1"/>
    </source>
</evidence>
<organism evidence="2 3">
    <name type="scientific">Pleurodeles waltl</name>
    <name type="common">Iberian ribbed newt</name>
    <dbReference type="NCBI Taxonomy" id="8319"/>
    <lineage>
        <taxon>Eukaryota</taxon>
        <taxon>Metazoa</taxon>
        <taxon>Chordata</taxon>
        <taxon>Craniata</taxon>
        <taxon>Vertebrata</taxon>
        <taxon>Euteleostomi</taxon>
        <taxon>Amphibia</taxon>
        <taxon>Batrachia</taxon>
        <taxon>Caudata</taxon>
        <taxon>Salamandroidea</taxon>
        <taxon>Salamandridae</taxon>
        <taxon>Pleurodelinae</taxon>
        <taxon>Pleurodeles</taxon>
    </lineage>
</organism>
<evidence type="ECO:0000256" key="1">
    <source>
        <dbReference type="SAM" id="MobiDB-lite"/>
    </source>
</evidence>
<dbReference type="EMBL" id="JANPWB010000013">
    <property type="protein sequence ID" value="KAJ1109090.1"/>
    <property type="molecule type" value="Genomic_DNA"/>
</dbReference>
<keyword evidence="3" id="KW-1185">Reference proteome</keyword>
<accession>A0AAV7N2F2</accession>
<dbReference type="AlphaFoldDB" id="A0AAV7N2F2"/>
<reference evidence="2" key="1">
    <citation type="journal article" date="2022" name="bioRxiv">
        <title>Sequencing and chromosome-scale assembly of the giantPleurodeles waltlgenome.</title>
        <authorList>
            <person name="Brown T."/>
            <person name="Elewa A."/>
            <person name="Iarovenko S."/>
            <person name="Subramanian E."/>
            <person name="Araus A.J."/>
            <person name="Petzold A."/>
            <person name="Susuki M."/>
            <person name="Suzuki K.-i.T."/>
            <person name="Hayashi T."/>
            <person name="Toyoda A."/>
            <person name="Oliveira C."/>
            <person name="Osipova E."/>
            <person name="Leigh N.D."/>
            <person name="Simon A."/>
            <person name="Yun M.H."/>
        </authorList>
    </citation>
    <scope>NUCLEOTIDE SEQUENCE</scope>
    <source>
        <strain evidence="2">20211129_DDA</strain>
        <tissue evidence="2">Liver</tissue>
    </source>
</reference>
<dbReference type="Proteomes" id="UP001066276">
    <property type="component" value="Chromosome 9"/>
</dbReference>
<protein>
    <submittedName>
        <fullName evidence="2">Uncharacterized protein</fullName>
    </submittedName>
</protein>
<proteinExistence type="predicted"/>
<comment type="caution">
    <text evidence="2">The sequence shown here is derived from an EMBL/GenBank/DDBJ whole genome shotgun (WGS) entry which is preliminary data.</text>
</comment>
<feature type="compositionally biased region" description="Pro residues" evidence="1">
    <location>
        <begin position="14"/>
        <end position="24"/>
    </location>
</feature>
<gene>
    <name evidence="2" type="ORF">NDU88_006456</name>
</gene>